<proteinExistence type="predicted"/>
<dbReference type="InterPro" id="IPR034007">
    <property type="entry name" value="CTLD_bac"/>
</dbReference>
<dbReference type="Pfam" id="PF13585">
    <property type="entry name" value="CHU_C"/>
    <property type="match status" value="1"/>
</dbReference>
<dbReference type="InterPro" id="IPR044023">
    <property type="entry name" value="Ig_7"/>
</dbReference>
<dbReference type="EMBL" id="BAABJW010000005">
    <property type="protein sequence ID" value="GAA4818683.1"/>
    <property type="molecule type" value="Genomic_DNA"/>
</dbReference>
<dbReference type="PROSITE" id="PS50041">
    <property type="entry name" value="C_TYPE_LECTIN_2"/>
    <property type="match status" value="1"/>
</dbReference>
<dbReference type="InterPro" id="IPR001304">
    <property type="entry name" value="C-type_lectin-like"/>
</dbReference>
<accession>A0ABP9CTJ6</accession>
<name>A0ABP9CTJ6_9FLAO</name>
<dbReference type="SUPFAM" id="SSF56436">
    <property type="entry name" value="C-type lectin-like"/>
    <property type="match status" value="1"/>
</dbReference>
<reference evidence="3" key="1">
    <citation type="journal article" date="2019" name="Int. J. Syst. Evol. Microbiol.">
        <title>The Global Catalogue of Microorganisms (GCM) 10K type strain sequencing project: providing services to taxonomists for standard genome sequencing and annotation.</title>
        <authorList>
            <consortium name="The Broad Institute Genomics Platform"/>
            <consortium name="The Broad Institute Genome Sequencing Center for Infectious Disease"/>
            <person name="Wu L."/>
            <person name="Ma J."/>
        </authorList>
    </citation>
    <scope>NUCLEOTIDE SEQUENCE [LARGE SCALE GENOMIC DNA]</scope>
    <source>
        <strain evidence="3">JCM 18325</strain>
    </source>
</reference>
<dbReference type="PROSITE" id="PS51257">
    <property type="entry name" value="PROKAR_LIPOPROTEIN"/>
    <property type="match status" value="1"/>
</dbReference>
<evidence type="ECO:0000259" key="1">
    <source>
        <dbReference type="PROSITE" id="PS50041"/>
    </source>
</evidence>
<sequence>MFKKIEFTYIIFFFLGISCLAQNEAPVLTASGNQTYCPKSQINIVTDFNITDPDDTEIEALYIQISKGYIQGEDNLILTGLHPNILTSWNVEQGKLTLFGLGSNPVSYIDLIAATKNVVFESTSNFPIDKGFSITIGDANYLPSTDHYYEYVPNLGITWTSARIAAASRTYFGLQGYLATITSAEEAQLSGEQAAGAGWIGGSDAETEGVWKWVTGPEAGTIFWNGLSNGSTPNYANWNIGEPNQFRDEDYVHITDPSIGNRGAWNDLPNAGEAFGPYQPKGYIVEYGGSPGDPVLNISASSNLFVYSIIDTTPASICGIGSVTLEATASEGDVLWFDSISSTTALFSGTVFTTPIINSTTTYYVLASVNGCLEGQRVPVTATVTPLPSIESVSGDLVCEFGSGTLLATTSTGEINWYNSPIGGTSIFTGNSFTTPILNNTTTYYAEASVNGCTSASRTPVSLIVQKTPLPTANSNQDFCDIEQATIANLSAAGNTLLWYLTSSGGVPANSSDLLTSQTYYVSQTIDGCESIDRTPVNVTIHQTVVLPDVSTILNLFECDSSLDGDDTNGFTTFDLTTNESILLNGKSDADFSFNYFTDAGYSNPISTPSNEFINTIVGGQTIYVRITNIFNNFCYTDTFFNIQVNELPQIQNSIVFKNCDEDGFADGITDFNLTEANDIISNINSSGITITYYLSEVDANFGTNEISSIYNNQTSNTVYARVENSAGCFRISTINLEVSTTSFPQGFLQELDTCDDDDTIDGLHVFDLTQVSDDFLAQFPSGQNLSVHYFETLNDAQLEQNEILQTENYMSTTPFSQTLFVRVESDDNGDCFGIGPHLLLTVYPRPEFEVDNSEIYCLDNNPITLTTFNPNGNFTYQWVNTNGDVVSDMAFAEVISGGEYTVIATSGFGCDSFPVIFSVVESAVASIDLDDITIVELSDNNSITINNENNNLGIGDYEFSLDNIDGPYRSQTYFDKVGAGSHIIYVRDKNGCGIVFLEVFILGFPKYFTPNGDGTNDFWAIKGLGTDFTNASKVTVFDRYGKLIRQINAINGAWDGTFNGKELPNSDYWFVAELVESTGNIRTYKGHFSLVR</sequence>
<dbReference type="Proteomes" id="UP001501433">
    <property type="component" value="Unassembled WGS sequence"/>
</dbReference>
<protein>
    <recommendedName>
        <fullName evidence="1">C-type lectin domain-containing protein</fullName>
    </recommendedName>
</protein>
<dbReference type="Pfam" id="PF19081">
    <property type="entry name" value="Ig_7"/>
    <property type="match status" value="3"/>
</dbReference>
<keyword evidence="3" id="KW-1185">Reference proteome</keyword>
<gene>
    <name evidence="2" type="ORF">GCM10023330_29590</name>
</gene>
<dbReference type="InterPro" id="IPR026341">
    <property type="entry name" value="T9SS_type_B"/>
</dbReference>
<dbReference type="RefSeq" id="WP_345278202.1">
    <property type="nucleotide sequence ID" value="NZ_BAABJW010000005.1"/>
</dbReference>
<dbReference type="Gene3D" id="3.10.100.10">
    <property type="entry name" value="Mannose-Binding Protein A, subunit A"/>
    <property type="match status" value="1"/>
</dbReference>
<dbReference type="InterPro" id="IPR016186">
    <property type="entry name" value="C-type_lectin-like/link_sf"/>
</dbReference>
<dbReference type="InterPro" id="IPR016187">
    <property type="entry name" value="CTDL_fold"/>
</dbReference>
<comment type="caution">
    <text evidence="2">The sequence shown here is derived from an EMBL/GenBank/DDBJ whole genome shotgun (WGS) entry which is preliminary data.</text>
</comment>
<dbReference type="NCBIfam" id="TIGR04131">
    <property type="entry name" value="Bac_Flav_CTERM"/>
    <property type="match status" value="1"/>
</dbReference>
<feature type="domain" description="C-type lectin" evidence="1">
    <location>
        <begin position="144"/>
        <end position="267"/>
    </location>
</feature>
<evidence type="ECO:0000313" key="3">
    <source>
        <dbReference type="Proteomes" id="UP001501433"/>
    </source>
</evidence>
<dbReference type="CDD" id="cd03603">
    <property type="entry name" value="CLECT_VCBS"/>
    <property type="match status" value="1"/>
</dbReference>
<organism evidence="2 3">
    <name type="scientific">Litoribaculum gwangyangense</name>
    <dbReference type="NCBI Taxonomy" id="1130722"/>
    <lineage>
        <taxon>Bacteria</taxon>
        <taxon>Pseudomonadati</taxon>
        <taxon>Bacteroidota</taxon>
        <taxon>Flavobacteriia</taxon>
        <taxon>Flavobacteriales</taxon>
        <taxon>Flavobacteriaceae</taxon>
        <taxon>Litoribaculum</taxon>
    </lineage>
</organism>
<evidence type="ECO:0000313" key="2">
    <source>
        <dbReference type="EMBL" id="GAA4818683.1"/>
    </source>
</evidence>